<organism evidence="2 3">
    <name type="scientific">Leptospirillum ferriphilum</name>
    <dbReference type="NCBI Taxonomy" id="178606"/>
    <lineage>
        <taxon>Bacteria</taxon>
        <taxon>Pseudomonadati</taxon>
        <taxon>Nitrospirota</taxon>
        <taxon>Nitrospiria</taxon>
        <taxon>Nitrospirales</taxon>
        <taxon>Nitrospiraceae</taxon>
        <taxon>Leptospirillum</taxon>
    </lineage>
</organism>
<dbReference type="RefSeq" id="WP_077303804.1">
    <property type="nucleotide sequence ID" value="NZ_JBPKCJ010000001.1"/>
</dbReference>
<gene>
    <name evidence="2" type="ORF">BOX24_05155</name>
</gene>
<feature type="region of interest" description="Disordered" evidence="1">
    <location>
        <begin position="32"/>
        <end position="69"/>
    </location>
</feature>
<evidence type="ECO:0000256" key="1">
    <source>
        <dbReference type="SAM" id="MobiDB-lite"/>
    </source>
</evidence>
<comment type="caution">
    <text evidence="2">The sequence shown here is derived from an EMBL/GenBank/DDBJ whole genome shotgun (WGS) entry which is preliminary data.</text>
</comment>
<feature type="compositionally biased region" description="Basic and acidic residues" evidence="1">
    <location>
        <begin position="40"/>
        <end position="52"/>
    </location>
</feature>
<dbReference type="EMBL" id="MPOJ01000010">
    <property type="protein sequence ID" value="OOH72777.1"/>
    <property type="molecule type" value="Genomic_DNA"/>
</dbReference>
<name>A0A1V3SWA8_9BACT</name>
<dbReference type="AlphaFoldDB" id="A0A1V3SWA8"/>
<evidence type="ECO:0000313" key="3">
    <source>
        <dbReference type="Proteomes" id="UP000188586"/>
    </source>
</evidence>
<evidence type="ECO:0000313" key="2">
    <source>
        <dbReference type="EMBL" id="OOH72777.1"/>
    </source>
</evidence>
<dbReference type="Proteomes" id="UP000188586">
    <property type="component" value="Unassembled WGS sequence"/>
</dbReference>
<sequence length="202" mass="22357">MTGMRRQSGGLFLPVAGMAVLVVLAWFLSHQSSSSSPPSRPEKGPSAPKHDSPVPQAVHASPPPIPSYTAGGQGLDAGWRILYRDNWEYKCPVFGHHVVDPEEACFLIAAPARLGPIVIRGPEVSYEKPFTVTHDPSVRLVKFRDPVMSLPEYVGPRFSGERLLCIHYPGRWMVTHRPVIDPRGRLIRYDPEQVRIFCGGGK</sequence>
<accession>A0A1V3SWA8</accession>
<proteinExistence type="predicted"/>
<protein>
    <submittedName>
        <fullName evidence="2">Uncharacterized protein</fullName>
    </submittedName>
</protein>
<reference evidence="2 3" key="1">
    <citation type="submission" date="2016-11" db="EMBL/GenBank/DDBJ databases">
        <title>Comparative genomics of co-occurring bacteria in distinct bioleaching systems unravels niche-specific adaptation.</title>
        <authorList>
            <person name="Zhang X."/>
            <person name="Liu X."/>
            <person name="Yin H."/>
        </authorList>
    </citation>
    <scope>NUCLEOTIDE SEQUENCE [LARGE SCALE GENOMIC DNA]</scope>
    <source>
        <strain evidence="2 3">DX</strain>
    </source>
</reference>